<dbReference type="HAMAP" id="MF_01185">
    <property type="entry name" value="FliW"/>
    <property type="match status" value="1"/>
</dbReference>
<organism evidence="5 6">
    <name type="scientific">Piscibacillus salipiscarius</name>
    <dbReference type="NCBI Taxonomy" id="299480"/>
    <lineage>
        <taxon>Bacteria</taxon>
        <taxon>Bacillati</taxon>
        <taxon>Bacillota</taxon>
        <taxon>Bacilli</taxon>
        <taxon>Bacillales</taxon>
        <taxon>Bacillaceae</taxon>
        <taxon>Piscibacillus</taxon>
    </lineage>
</organism>
<dbReference type="PANTHER" id="PTHR39190">
    <property type="entry name" value="FLAGELLAR ASSEMBLY FACTOR FLIW"/>
    <property type="match status" value="1"/>
</dbReference>
<evidence type="ECO:0000256" key="1">
    <source>
        <dbReference type="ARBA" id="ARBA00022490"/>
    </source>
</evidence>
<keyword evidence="4" id="KW-0143">Chaperone</keyword>
<evidence type="ECO:0000256" key="2">
    <source>
        <dbReference type="ARBA" id="ARBA00022795"/>
    </source>
</evidence>
<comment type="subunit">
    <text evidence="4">Interacts with translational regulator CsrA and flagellin(s).</text>
</comment>
<protein>
    <recommendedName>
        <fullName evidence="4">Flagellar assembly factor FliW</fullName>
    </recommendedName>
</protein>
<comment type="similarity">
    <text evidence="4">Belongs to the FliW family.</text>
</comment>
<gene>
    <name evidence="4 5" type="primary">fliW</name>
    <name evidence="5" type="ORF">ACFSW4_09020</name>
</gene>
<dbReference type="SUPFAM" id="SSF141457">
    <property type="entry name" value="BH3618-like"/>
    <property type="match status" value="1"/>
</dbReference>
<keyword evidence="5" id="KW-0282">Flagellum</keyword>
<proteinExistence type="inferred from homology"/>
<keyword evidence="6" id="KW-1185">Reference proteome</keyword>
<keyword evidence="2 4" id="KW-1005">Bacterial flagellum biogenesis</keyword>
<dbReference type="InterPro" id="IPR024046">
    <property type="entry name" value="Flagellar_assmbl_FliW_dom_sf"/>
</dbReference>
<dbReference type="RefSeq" id="WP_054751739.1">
    <property type="nucleotide sequence ID" value="NZ_JBHUMZ010000021.1"/>
</dbReference>
<dbReference type="Pfam" id="PF02623">
    <property type="entry name" value="FliW"/>
    <property type="match status" value="1"/>
</dbReference>
<accession>A0ABW5QAN1</accession>
<keyword evidence="1 4" id="KW-0963">Cytoplasm</keyword>
<dbReference type="PANTHER" id="PTHR39190:SF1">
    <property type="entry name" value="FLAGELLAR ASSEMBLY FACTOR FLIW"/>
    <property type="match status" value="1"/>
</dbReference>
<reference evidence="6" key="1">
    <citation type="journal article" date="2019" name="Int. J. Syst. Evol. Microbiol.">
        <title>The Global Catalogue of Microorganisms (GCM) 10K type strain sequencing project: providing services to taxonomists for standard genome sequencing and annotation.</title>
        <authorList>
            <consortium name="The Broad Institute Genomics Platform"/>
            <consortium name="The Broad Institute Genome Sequencing Center for Infectious Disease"/>
            <person name="Wu L."/>
            <person name="Ma J."/>
        </authorList>
    </citation>
    <scope>NUCLEOTIDE SEQUENCE [LARGE SCALE GENOMIC DNA]</scope>
    <source>
        <strain evidence="6">TISTR 1571</strain>
    </source>
</reference>
<dbReference type="InterPro" id="IPR003775">
    <property type="entry name" value="Flagellar_assembly_factor_FliW"/>
</dbReference>
<dbReference type="NCBIfam" id="NF009793">
    <property type="entry name" value="PRK13285.1-1"/>
    <property type="match status" value="1"/>
</dbReference>
<name>A0ABW5QAN1_9BACI</name>
<dbReference type="Proteomes" id="UP001597452">
    <property type="component" value="Unassembled WGS sequence"/>
</dbReference>
<evidence type="ECO:0000313" key="6">
    <source>
        <dbReference type="Proteomes" id="UP001597452"/>
    </source>
</evidence>
<keyword evidence="3 4" id="KW-0810">Translation regulation</keyword>
<sequence>MKLTTLYFGEIVITKDDILTFDNGLPGFQEYKQFVLLDLEGNPAFKVLQSINQENLAFIVTNPFLIEAKYEFKLDQSTKQQLYIEEPNDVQVWNIVTVQDPFERSTVNLKGPIVINVKHKKGKQLLLSEFNYSTKSPIKGGEPNHASTHKENR</sequence>
<evidence type="ECO:0000313" key="5">
    <source>
        <dbReference type="EMBL" id="MFD2639001.1"/>
    </source>
</evidence>
<comment type="caution">
    <text evidence="5">The sequence shown here is derived from an EMBL/GenBank/DDBJ whole genome shotgun (WGS) entry which is preliminary data.</text>
</comment>
<dbReference type="EMBL" id="JBHUMZ010000021">
    <property type="protein sequence ID" value="MFD2639001.1"/>
    <property type="molecule type" value="Genomic_DNA"/>
</dbReference>
<comment type="subcellular location">
    <subcellularLocation>
        <location evidence="4">Cytoplasm</location>
    </subcellularLocation>
</comment>
<dbReference type="Gene3D" id="2.30.290.10">
    <property type="entry name" value="BH3618-like"/>
    <property type="match status" value="1"/>
</dbReference>
<evidence type="ECO:0000256" key="3">
    <source>
        <dbReference type="ARBA" id="ARBA00022845"/>
    </source>
</evidence>
<keyword evidence="5" id="KW-0969">Cilium</keyword>
<evidence type="ECO:0000256" key="4">
    <source>
        <dbReference type="HAMAP-Rule" id="MF_01185"/>
    </source>
</evidence>
<keyword evidence="5" id="KW-0966">Cell projection</keyword>
<comment type="function">
    <text evidence="4">Acts as an anti-CsrA protein, binds CsrA and prevents it from repressing translation of its target genes, one of which is flagellin. Binds to flagellin and participates in the assembly of the flagellum.</text>
</comment>